<reference evidence="2" key="1">
    <citation type="submission" date="2023-10" db="EMBL/GenBank/DDBJ databases">
        <authorList>
            <person name="Chen Y."/>
            <person name="Shah S."/>
            <person name="Dougan E. K."/>
            <person name="Thang M."/>
            <person name="Chan C."/>
        </authorList>
    </citation>
    <scope>NUCLEOTIDE SEQUENCE [LARGE SCALE GENOMIC DNA]</scope>
</reference>
<protein>
    <submittedName>
        <fullName evidence="2">Uncharacterized protein</fullName>
    </submittedName>
</protein>
<organism evidence="2 3">
    <name type="scientific">Prorocentrum cordatum</name>
    <dbReference type="NCBI Taxonomy" id="2364126"/>
    <lineage>
        <taxon>Eukaryota</taxon>
        <taxon>Sar</taxon>
        <taxon>Alveolata</taxon>
        <taxon>Dinophyceae</taxon>
        <taxon>Prorocentrales</taxon>
        <taxon>Prorocentraceae</taxon>
        <taxon>Prorocentrum</taxon>
    </lineage>
</organism>
<name>A0ABN9ULW4_9DINO</name>
<sequence length="124" mass="13353">MAEGIRTLPDAFPGLRPGATFRQVQESLHLAGRHACQVPCPLPDVRKSLGQMSGDGGAESGTDTSLRICVGRSRAPFAVRGARQGRRPRRRPPLWGGGAQRRPKGPARTSAGLCPFLRPPPLRR</sequence>
<gene>
    <name evidence="2" type="ORF">PCOR1329_LOCUS49208</name>
</gene>
<evidence type="ECO:0000313" key="3">
    <source>
        <dbReference type="Proteomes" id="UP001189429"/>
    </source>
</evidence>
<proteinExistence type="predicted"/>
<feature type="region of interest" description="Disordered" evidence="1">
    <location>
        <begin position="47"/>
        <end position="66"/>
    </location>
</feature>
<feature type="region of interest" description="Disordered" evidence="1">
    <location>
        <begin position="79"/>
        <end position="124"/>
    </location>
</feature>
<feature type="compositionally biased region" description="Basic residues" evidence="1">
    <location>
        <begin position="83"/>
        <end position="92"/>
    </location>
</feature>
<evidence type="ECO:0000313" key="2">
    <source>
        <dbReference type="EMBL" id="CAK0860153.1"/>
    </source>
</evidence>
<keyword evidence="3" id="KW-1185">Reference proteome</keyword>
<dbReference type="Proteomes" id="UP001189429">
    <property type="component" value="Unassembled WGS sequence"/>
</dbReference>
<dbReference type="EMBL" id="CAUYUJ010015951">
    <property type="protein sequence ID" value="CAK0860153.1"/>
    <property type="molecule type" value="Genomic_DNA"/>
</dbReference>
<evidence type="ECO:0000256" key="1">
    <source>
        <dbReference type="SAM" id="MobiDB-lite"/>
    </source>
</evidence>
<comment type="caution">
    <text evidence="2">The sequence shown here is derived from an EMBL/GenBank/DDBJ whole genome shotgun (WGS) entry which is preliminary data.</text>
</comment>
<accession>A0ABN9ULW4</accession>